<reference evidence="1 2" key="1">
    <citation type="submission" date="2018-05" db="EMBL/GenBank/DDBJ databases">
        <title>Genetic diversity of glacier-inhabiting Cryobacterium bacteria in China and description of Cryobacterium mengkeensis sp. nov. and Arthrobacter glacialis sp. nov.</title>
        <authorList>
            <person name="Liu Q."/>
            <person name="Xin Y.-H."/>
        </authorList>
    </citation>
    <scope>NUCLEOTIDE SEQUENCE [LARGE SCALE GENOMIC DNA]</scope>
    <source>
        <strain evidence="1 2">LI2</strain>
    </source>
</reference>
<dbReference type="Proteomes" id="UP000247832">
    <property type="component" value="Unassembled WGS sequence"/>
</dbReference>
<dbReference type="RefSeq" id="WP_110500502.1">
    <property type="nucleotide sequence ID" value="NZ_QJVD01000007.1"/>
</dbReference>
<name>A0A2V5LW42_9MICC</name>
<gene>
    <name evidence="1" type="ORF">CVV68_08120</name>
</gene>
<proteinExistence type="predicted"/>
<dbReference type="AlphaFoldDB" id="A0A2V5LW42"/>
<keyword evidence="2" id="KW-1185">Reference proteome</keyword>
<sequence length="133" mass="14924">MQIAGRPSWQTGEDLSWPLTVVLYIRDVLKLPATAPFFIPPLVPEVPEHIPVTGPDLDVVLADEWTSWFSKLLADHLEMPRGGSIDYFSLEDRGPGFRDMVEQYFDAATAAANGAFEAYTQRFRLTSGLRAWP</sequence>
<accession>A0A2V5LW42</accession>
<evidence type="ECO:0000313" key="2">
    <source>
        <dbReference type="Proteomes" id="UP000247832"/>
    </source>
</evidence>
<dbReference type="OrthoDB" id="3683454at2"/>
<organism evidence="1 2">
    <name type="scientific">Arthrobacter livingstonensis</name>
    <dbReference type="NCBI Taxonomy" id="670078"/>
    <lineage>
        <taxon>Bacteria</taxon>
        <taxon>Bacillati</taxon>
        <taxon>Actinomycetota</taxon>
        <taxon>Actinomycetes</taxon>
        <taxon>Micrococcales</taxon>
        <taxon>Micrococcaceae</taxon>
        <taxon>Arthrobacter</taxon>
    </lineage>
</organism>
<comment type="caution">
    <text evidence="1">The sequence shown here is derived from an EMBL/GenBank/DDBJ whole genome shotgun (WGS) entry which is preliminary data.</text>
</comment>
<evidence type="ECO:0000313" key="1">
    <source>
        <dbReference type="EMBL" id="PYI67827.1"/>
    </source>
</evidence>
<dbReference type="EMBL" id="QJVD01000007">
    <property type="protein sequence ID" value="PYI67827.1"/>
    <property type="molecule type" value="Genomic_DNA"/>
</dbReference>
<protein>
    <submittedName>
        <fullName evidence="1">Uncharacterized protein</fullName>
    </submittedName>
</protein>